<dbReference type="PANTHER" id="PTHR43833:SF9">
    <property type="entry name" value="POTASSIUM CHANNEL PROTEIN YUGO-RELATED"/>
    <property type="match status" value="1"/>
</dbReference>
<accession>A0A4U2Z9G8</accession>
<dbReference type="OrthoDB" id="5338685at2"/>
<dbReference type="Gene3D" id="3.30.70.1450">
    <property type="entry name" value="Regulator of K+ conductance, C-terminal domain"/>
    <property type="match status" value="1"/>
</dbReference>
<dbReference type="Pfam" id="PF02254">
    <property type="entry name" value="TrkA_N"/>
    <property type="match status" value="1"/>
</dbReference>
<gene>
    <name evidence="2" type="ORF">FCU45_06220</name>
</gene>
<dbReference type="SUPFAM" id="SSF116726">
    <property type="entry name" value="TrkA C-terminal domain-like"/>
    <property type="match status" value="1"/>
</dbReference>
<dbReference type="InterPro" id="IPR003148">
    <property type="entry name" value="RCK_N"/>
</dbReference>
<dbReference type="PANTHER" id="PTHR43833">
    <property type="entry name" value="POTASSIUM CHANNEL PROTEIN 2-RELATED-RELATED"/>
    <property type="match status" value="1"/>
</dbReference>
<dbReference type="AlphaFoldDB" id="A0A4U2Z9G8"/>
<organism evidence="2 3">
    <name type="scientific">Sulfurimonas crateris</name>
    <dbReference type="NCBI Taxonomy" id="2574727"/>
    <lineage>
        <taxon>Bacteria</taxon>
        <taxon>Pseudomonadati</taxon>
        <taxon>Campylobacterota</taxon>
        <taxon>Epsilonproteobacteria</taxon>
        <taxon>Campylobacterales</taxon>
        <taxon>Sulfurimonadaceae</taxon>
        <taxon>Sulfurimonas</taxon>
    </lineage>
</organism>
<dbReference type="InterPro" id="IPR036721">
    <property type="entry name" value="RCK_C_sf"/>
</dbReference>
<dbReference type="EMBL" id="SZPX01000004">
    <property type="protein sequence ID" value="TKI69651.1"/>
    <property type="molecule type" value="Genomic_DNA"/>
</dbReference>
<dbReference type="Gene3D" id="3.40.50.720">
    <property type="entry name" value="NAD(P)-binding Rossmann-like Domain"/>
    <property type="match status" value="1"/>
</dbReference>
<dbReference type="RefSeq" id="WP_137013407.1">
    <property type="nucleotide sequence ID" value="NZ_SZPX01000004.1"/>
</dbReference>
<reference evidence="2 3" key="1">
    <citation type="submission" date="2019-04" db="EMBL/GenBank/DDBJ databases">
        <title>Sulfurimonas crateris sp. nov. a facultative anaerobic sulfur-oxidizing chemolithautotrophic bacterium isolated from a terrestrial mud vulcano.</title>
        <authorList>
            <person name="Ratnikova N.M."/>
            <person name="Slobodkin A.I."/>
            <person name="Merkel A.Y."/>
            <person name="Novikov A."/>
            <person name="Bonch-Osmolovskaya E.A."/>
            <person name="Slobodkina G.B."/>
        </authorList>
    </citation>
    <scope>NUCLEOTIDE SEQUENCE [LARGE SCALE GENOMIC DNA]</scope>
    <source>
        <strain evidence="2 3">SN118</strain>
    </source>
</reference>
<evidence type="ECO:0000313" key="3">
    <source>
        <dbReference type="Proteomes" id="UP000309561"/>
    </source>
</evidence>
<dbReference type="InterPro" id="IPR036291">
    <property type="entry name" value="NAD(P)-bd_dom_sf"/>
</dbReference>
<dbReference type="SUPFAM" id="SSF51735">
    <property type="entry name" value="NAD(P)-binding Rossmann-fold domains"/>
    <property type="match status" value="1"/>
</dbReference>
<sequence>MRKSTALLFGYNDYTLEIVKNISLYYENIKIFRLDEGSDKNIQNSKYEILRFDLSDDWDELKGSVNIEECTAFCLLEDTAENIFLTISLREAFHELTIVALADDKESGDKLSLAGASKVIPTIRTTANMIVEMLEKPIITQVLHNILYEKSDLKIAQIRVDNTHKFEGVYPYDIDWGAEYNVLVLSVLREDLETEFIYSAKARHHHIKEGDVFVVVGYESDLGEFEKIMGSRYD</sequence>
<dbReference type="InterPro" id="IPR050721">
    <property type="entry name" value="Trk_Ktr_HKT_K-transport"/>
</dbReference>
<feature type="domain" description="RCK N-terminal" evidence="1">
    <location>
        <begin position="8"/>
        <end position="120"/>
    </location>
</feature>
<evidence type="ECO:0000259" key="1">
    <source>
        <dbReference type="Pfam" id="PF02254"/>
    </source>
</evidence>
<proteinExistence type="predicted"/>
<name>A0A4U2Z9G8_9BACT</name>
<dbReference type="Proteomes" id="UP000309561">
    <property type="component" value="Unassembled WGS sequence"/>
</dbReference>
<comment type="caution">
    <text evidence="2">The sequence shown here is derived from an EMBL/GenBank/DDBJ whole genome shotgun (WGS) entry which is preliminary data.</text>
</comment>
<dbReference type="GO" id="GO:0006813">
    <property type="term" value="P:potassium ion transport"/>
    <property type="evidence" value="ECO:0007669"/>
    <property type="project" value="InterPro"/>
</dbReference>
<protein>
    <submittedName>
        <fullName evidence="2">Potassium transporter TrkA</fullName>
    </submittedName>
</protein>
<evidence type="ECO:0000313" key="2">
    <source>
        <dbReference type="EMBL" id="TKI69651.1"/>
    </source>
</evidence>
<keyword evidence="3" id="KW-1185">Reference proteome</keyword>